<organism evidence="2 3">
    <name type="scientific">Daphnia magna</name>
    <dbReference type="NCBI Taxonomy" id="35525"/>
    <lineage>
        <taxon>Eukaryota</taxon>
        <taxon>Metazoa</taxon>
        <taxon>Ecdysozoa</taxon>
        <taxon>Arthropoda</taxon>
        <taxon>Crustacea</taxon>
        <taxon>Branchiopoda</taxon>
        <taxon>Diplostraca</taxon>
        <taxon>Cladocera</taxon>
        <taxon>Anomopoda</taxon>
        <taxon>Daphniidae</taxon>
        <taxon>Daphnia</taxon>
    </lineage>
</organism>
<dbReference type="Proteomes" id="UP000076858">
    <property type="component" value="Unassembled WGS sequence"/>
</dbReference>
<feature type="region of interest" description="Disordered" evidence="1">
    <location>
        <begin position="1"/>
        <end position="24"/>
    </location>
</feature>
<protein>
    <submittedName>
        <fullName evidence="2">Uncharacterized protein</fullName>
    </submittedName>
</protein>
<dbReference type="AlphaFoldDB" id="A0A162CP56"/>
<comment type="caution">
    <text evidence="2">The sequence shown here is derived from an EMBL/GenBank/DDBJ whole genome shotgun (WGS) entry which is preliminary data.</text>
</comment>
<feature type="compositionally biased region" description="Basic and acidic residues" evidence="1">
    <location>
        <begin position="7"/>
        <end position="17"/>
    </location>
</feature>
<name>A0A162CP56_9CRUS</name>
<keyword evidence="3" id="KW-1185">Reference proteome</keyword>
<evidence type="ECO:0000313" key="2">
    <source>
        <dbReference type="EMBL" id="KZS15256.1"/>
    </source>
</evidence>
<reference evidence="2 3" key="1">
    <citation type="submission" date="2016-03" db="EMBL/GenBank/DDBJ databases">
        <title>EvidentialGene: Evidence-directed Construction of Genes on Genomes.</title>
        <authorList>
            <person name="Gilbert D.G."/>
            <person name="Choi J.-H."/>
            <person name="Mockaitis K."/>
            <person name="Colbourne J."/>
            <person name="Pfrender M."/>
        </authorList>
    </citation>
    <scope>NUCLEOTIDE SEQUENCE [LARGE SCALE GENOMIC DNA]</scope>
    <source>
        <strain evidence="2 3">Xinb3</strain>
        <tissue evidence="2">Complete organism</tissue>
    </source>
</reference>
<sequence length="67" mass="7714">MKQTKKGKGEENKKERKEEEDERDLGLVYSTASRCIILLSHSGLRSDTHALLTNMHSFPKKPERMAQ</sequence>
<dbReference type="EMBL" id="LRGB01000915">
    <property type="protein sequence ID" value="KZS15256.1"/>
    <property type="molecule type" value="Genomic_DNA"/>
</dbReference>
<evidence type="ECO:0000256" key="1">
    <source>
        <dbReference type="SAM" id="MobiDB-lite"/>
    </source>
</evidence>
<evidence type="ECO:0000313" key="3">
    <source>
        <dbReference type="Proteomes" id="UP000076858"/>
    </source>
</evidence>
<accession>A0A162CP56</accession>
<gene>
    <name evidence="2" type="ORF">APZ42_019353</name>
</gene>
<proteinExistence type="predicted"/>